<dbReference type="AlphaFoldDB" id="A0A7Y9PJZ3"/>
<evidence type="ECO:0000313" key="3">
    <source>
        <dbReference type="Proteomes" id="UP000589520"/>
    </source>
</evidence>
<keyword evidence="1" id="KW-0472">Membrane</keyword>
<keyword evidence="1" id="KW-1133">Transmembrane helix</keyword>
<proteinExistence type="predicted"/>
<feature type="transmembrane region" description="Helical" evidence="1">
    <location>
        <begin position="276"/>
        <end position="293"/>
    </location>
</feature>
<feature type="transmembrane region" description="Helical" evidence="1">
    <location>
        <begin position="158"/>
        <end position="179"/>
    </location>
</feature>
<keyword evidence="3" id="KW-1185">Reference proteome</keyword>
<evidence type="ECO:0008006" key="4">
    <source>
        <dbReference type="Google" id="ProtNLM"/>
    </source>
</evidence>
<reference evidence="2 3" key="1">
    <citation type="submission" date="2020-07" db="EMBL/GenBank/DDBJ databases">
        <title>Genomic Encyclopedia of Type Strains, Phase IV (KMG-V): Genome sequencing to study the core and pangenomes of soil and plant-associated prokaryotes.</title>
        <authorList>
            <person name="Whitman W."/>
        </authorList>
    </citation>
    <scope>NUCLEOTIDE SEQUENCE [LARGE SCALE GENOMIC DNA]</scope>
    <source>
        <strain evidence="2 3">X4EP2</strain>
    </source>
</reference>
<accession>A0A7Y9PJZ3</accession>
<protein>
    <recommendedName>
        <fullName evidence="4">Glycosyltransferase RgtA/B/C/D-like domain-containing protein</fullName>
    </recommendedName>
</protein>
<evidence type="ECO:0000256" key="1">
    <source>
        <dbReference type="SAM" id="Phobius"/>
    </source>
</evidence>
<feature type="transmembrane region" description="Helical" evidence="1">
    <location>
        <begin position="231"/>
        <end position="264"/>
    </location>
</feature>
<sequence length="568" mass="63240">MSERNASLASVCWITSATLAAFLCFLQLGAITSLLAGRAGFALIAPIALIAALLSAYWLARREGLPGSMRWWPVGLTLVLLASALLLSAFFYDFAWDGEWYHQSGIISIAHGWNPLSEPMRTFSSGRELWLRHYAKGPWYAAATIFAATGRIEWGKCINWLVFAAAFFGTLAAALNAGFRRSRALAIAIVVAVNPVVLSELPTFLVDGIMASSLILTVAATITALRQPRPAVIATAVAASIVCINAKFTGLIYLCFALAAIGLWCLFKARRSLAPLAYLTAGTLVLATCLWGYNPYVTNTLYRHQPFYPILGSAKYPNLVQQGDDGNEKYETPKNMVGRMRPIRFAYSIFGRPGNQPYREGTTASLMWPFTAHPHDLYSYTFQDPRIAALGPFFSGGFLLSIALGIWLLFKLDSSSRWLLLLTSATIIASLLISKDSWWPRYGPQLWLLPIIPMLFAFRENSSRLQVRLTWTLFVLLFVNAAIVAAVRFHWETQASLTLRHQLRDLRNSGQEYEFSTFYFDDSAKERLTEAHVRFRDLGMTKLPNSHELESVVEGYPAPILYRATGEK</sequence>
<feature type="transmembrane region" description="Helical" evidence="1">
    <location>
        <begin position="71"/>
        <end position="92"/>
    </location>
</feature>
<feature type="transmembrane region" description="Helical" evidence="1">
    <location>
        <begin position="417"/>
        <end position="433"/>
    </location>
</feature>
<name>A0A7Y9PJZ3_9BACT</name>
<feature type="transmembrane region" description="Helical" evidence="1">
    <location>
        <begin position="387"/>
        <end position="410"/>
    </location>
</feature>
<comment type="caution">
    <text evidence="2">The sequence shown here is derived from an EMBL/GenBank/DDBJ whole genome shotgun (WGS) entry which is preliminary data.</text>
</comment>
<keyword evidence="1" id="KW-0812">Transmembrane</keyword>
<dbReference type="Proteomes" id="UP000589520">
    <property type="component" value="Unassembled WGS sequence"/>
</dbReference>
<dbReference type="RefSeq" id="WP_179492996.1">
    <property type="nucleotide sequence ID" value="NZ_JACCCW010000002.1"/>
</dbReference>
<dbReference type="EMBL" id="JACCCW010000002">
    <property type="protein sequence ID" value="NYF81149.1"/>
    <property type="molecule type" value="Genomic_DNA"/>
</dbReference>
<gene>
    <name evidence="2" type="ORF">HDF17_003469</name>
</gene>
<feature type="transmembrane region" description="Helical" evidence="1">
    <location>
        <begin position="470"/>
        <end position="491"/>
    </location>
</feature>
<evidence type="ECO:0000313" key="2">
    <source>
        <dbReference type="EMBL" id="NYF81149.1"/>
    </source>
</evidence>
<organism evidence="2 3">
    <name type="scientific">Granulicella arctica</name>
    <dbReference type="NCBI Taxonomy" id="940613"/>
    <lineage>
        <taxon>Bacteria</taxon>
        <taxon>Pseudomonadati</taxon>
        <taxon>Acidobacteriota</taxon>
        <taxon>Terriglobia</taxon>
        <taxon>Terriglobales</taxon>
        <taxon>Acidobacteriaceae</taxon>
        <taxon>Granulicella</taxon>
    </lineage>
</organism>
<feature type="transmembrane region" description="Helical" evidence="1">
    <location>
        <begin position="39"/>
        <end position="59"/>
    </location>
</feature>